<comment type="caution">
    <text evidence="3">The sequence shown here is derived from an EMBL/GenBank/DDBJ whole genome shotgun (WGS) entry which is preliminary data.</text>
</comment>
<feature type="repeat" description="TPR" evidence="1">
    <location>
        <begin position="103"/>
        <end position="136"/>
    </location>
</feature>
<dbReference type="GO" id="GO:0032259">
    <property type="term" value="P:methylation"/>
    <property type="evidence" value="ECO:0007669"/>
    <property type="project" value="UniProtKB-KW"/>
</dbReference>
<dbReference type="Gene3D" id="1.25.40.10">
    <property type="entry name" value="Tetratricopeptide repeat domain"/>
    <property type="match status" value="1"/>
</dbReference>
<dbReference type="PROSITE" id="PS50005">
    <property type="entry name" value="TPR"/>
    <property type="match status" value="1"/>
</dbReference>
<accession>A0ABV7WPF2</accession>
<keyword evidence="1" id="KW-0802">TPR repeat</keyword>
<dbReference type="PANTHER" id="PTHR45128:SF1">
    <property type="entry name" value="S-ADENOSYLMETHIONINE-DEPENDENT METHYLTRANSFERASE RV2258C"/>
    <property type="match status" value="1"/>
</dbReference>
<dbReference type="InterPro" id="IPR019734">
    <property type="entry name" value="TPR_rpt"/>
</dbReference>
<keyword evidence="4" id="KW-1185">Reference proteome</keyword>
<feature type="domain" description="Methyltransferase" evidence="2">
    <location>
        <begin position="446"/>
        <end position="541"/>
    </location>
</feature>
<dbReference type="InterPro" id="IPR041698">
    <property type="entry name" value="Methyltransf_25"/>
</dbReference>
<keyword evidence="3" id="KW-0489">Methyltransferase</keyword>
<reference evidence="4" key="1">
    <citation type="journal article" date="2019" name="Int. J. Syst. Evol. Microbiol.">
        <title>The Global Catalogue of Microorganisms (GCM) 10K type strain sequencing project: providing services to taxonomists for standard genome sequencing and annotation.</title>
        <authorList>
            <consortium name="The Broad Institute Genomics Platform"/>
            <consortium name="The Broad Institute Genome Sequencing Center for Infectious Disease"/>
            <person name="Wu L."/>
            <person name="Ma J."/>
        </authorList>
    </citation>
    <scope>NUCLEOTIDE SEQUENCE [LARGE SCALE GENOMIC DNA]</scope>
    <source>
        <strain evidence="4">CECT 8288</strain>
    </source>
</reference>
<proteinExistence type="predicted"/>
<protein>
    <submittedName>
        <fullName evidence="3">Methyltransferase domain-containing protein</fullName>
    </submittedName>
</protein>
<dbReference type="InterPro" id="IPR011990">
    <property type="entry name" value="TPR-like_helical_dom_sf"/>
</dbReference>
<dbReference type="SUPFAM" id="SSF48452">
    <property type="entry name" value="TPR-like"/>
    <property type="match status" value="1"/>
</dbReference>
<dbReference type="Gene3D" id="3.40.50.150">
    <property type="entry name" value="Vaccinia Virus protein VP39"/>
    <property type="match status" value="1"/>
</dbReference>
<keyword evidence="3" id="KW-0808">Transferase</keyword>
<dbReference type="RefSeq" id="WP_377362064.1">
    <property type="nucleotide sequence ID" value="NZ_JBHRYN010000005.1"/>
</dbReference>
<dbReference type="Proteomes" id="UP001595710">
    <property type="component" value="Unassembled WGS sequence"/>
</dbReference>
<name>A0ABV7WPF2_9GAMM</name>
<dbReference type="SMART" id="SM00028">
    <property type="entry name" value="TPR"/>
    <property type="match status" value="3"/>
</dbReference>
<dbReference type="GO" id="GO:0008168">
    <property type="term" value="F:methyltransferase activity"/>
    <property type="evidence" value="ECO:0007669"/>
    <property type="project" value="UniProtKB-KW"/>
</dbReference>
<dbReference type="PANTHER" id="PTHR45128">
    <property type="entry name" value="METHYLTRANSFERASE TYPE 11"/>
    <property type="match status" value="1"/>
</dbReference>
<dbReference type="InterPro" id="IPR029063">
    <property type="entry name" value="SAM-dependent_MTases_sf"/>
</dbReference>
<dbReference type="EMBL" id="JBHRYN010000005">
    <property type="protein sequence ID" value="MFC3700415.1"/>
    <property type="molecule type" value="Genomic_DNA"/>
</dbReference>
<dbReference type="SUPFAM" id="SSF53335">
    <property type="entry name" value="S-adenosyl-L-methionine-dependent methyltransferases"/>
    <property type="match status" value="1"/>
</dbReference>
<gene>
    <name evidence="3" type="ORF">ACFOND_02100</name>
</gene>
<organism evidence="3 4">
    <name type="scientific">Reinekea marina</name>
    <dbReference type="NCBI Taxonomy" id="1310421"/>
    <lineage>
        <taxon>Bacteria</taxon>
        <taxon>Pseudomonadati</taxon>
        <taxon>Pseudomonadota</taxon>
        <taxon>Gammaproteobacteria</taxon>
        <taxon>Oceanospirillales</taxon>
        <taxon>Saccharospirillaceae</taxon>
        <taxon>Reinekea</taxon>
    </lineage>
</organism>
<dbReference type="InterPro" id="IPR053173">
    <property type="entry name" value="SAM-binding_MTase"/>
</dbReference>
<evidence type="ECO:0000313" key="3">
    <source>
        <dbReference type="EMBL" id="MFC3700415.1"/>
    </source>
</evidence>
<sequence>MTQALKKQQGSAKETNRSLLKRWKELEKRALFHYEKSLCAQSASEQTVAHRGKAKQIALQLRESEKYCDTANNLLARIALDEGFYKLAEHHISEALEQQANSAGHWFTYGHIKLAQKLFTDALGAFSKALDYDPSMTRAATSMAFTLTKLGRIVEAFQAYRHLYRLHPNDAHVKEKLFEVVASISADYYQEDLEQDAIKWLKLKQVDHQSLSTLVMSLLNHKYHLSDPNAVVDIQDLVKDELLLLALEKLYFTNNELELFIILLRKQTLLMSISSHYSDEALLTLATHIALNAEHNEHVFMYDKEEAEILETLQDLIEATLQSPTKGIDFAHLLSLYAMYEPLSSLKSIQKTVDVPLLSWPKYSRTLIQNAILNRHAESKIAQSIEQISPIADEVSRNVKQQYEENPYPRWLHLGYNTPTNYGRALESELAGFRAPDFFNMGTVKVLVAGAGTGRHALRVARYFRNVEVVAIDLSRQSLAYAKRMAEKYDINNIRFLCADILNLDALDEDFHVIECSGVLHHMDKPEAGLEKLLTILKPNGLIKIGLYSFEAREIVRQMRDLIQRYDLPISASGIRTMRQAILEGNMPYDFKGILNSQDFYSLSGCRDLLFHVQEHQYEPHELKQMINKAHLSFLGFILPEQVKRNYLADYPEDKRLIDLDCWQQFEKKHPDTFAGMFQFYAQKPKAKLLR</sequence>
<evidence type="ECO:0000313" key="4">
    <source>
        <dbReference type="Proteomes" id="UP001595710"/>
    </source>
</evidence>
<evidence type="ECO:0000259" key="2">
    <source>
        <dbReference type="Pfam" id="PF13649"/>
    </source>
</evidence>
<dbReference type="Pfam" id="PF13649">
    <property type="entry name" value="Methyltransf_25"/>
    <property type="match status" value="1"/>
</dbReference>
<dbReference type="CDD" id="cd02440">
    <property type="entry name" value="AdoMet_MTases"/>
    <property type="match status" value="1"/>
</dbReference>
<evidence type="ECO:0000256" key="1">
    <source>
        <dbReference type="PROSITE-ProRule" id="PRU00339"/>
    </source>
</evidence>